<reference evidence="2 3" key="1">
    <citation type="journal article" date="2018" name="Evol. Lett.">
        <title>Horizontal gene cluster transfer increased hallucinogenic mushroom diversity.</title>
        <authorList>
            <person name="Reynolds H.T."/>
            <person name="Vijayakumar V."/>
            <person name="Gluck-Thaler E."/>
            <person name="Korotkin H.B."/>
            <person name="Matheny P.B."/>
            <person name="Slot J.C."/>
        </authorList>
    </citation>
    <scope>NUCLEOTIDE SEQUENCE [LARGE SCALE GENOMIC DNA]</scope>
    <source>
        <strain evidence="2 3">2629</strain>
    </source>
</reference>
<proteinExistence type="predicted"/>
<evidence type="ECO:0000313" key="3">
    <source>
        <dbReference type="Proteomes" id="UP000284842"/>
    </source>
</evidence>
<dbReference type="AlphaFoldDB" id="A0A409WEG1"/>
<organism evidence="2 3">
    <name type="scientific">Panaeolus cyanescens</name>
    <dbReference type="NCBI Taxonomy" id="181874"/>
    <lineage>
        <taxon>Eukaryota</taxon>
        <taxon>Fungi</taxon>
        <taxon>Dikarya</taxon>
        <taxon>Basidiomycota</taxon>
        <taxon>Agaricomycotina</taxon>
        <taxon>Agaricomycetes</taxon>
        <taxon>Agaricomycetidae</taxon>
        <taxon>Agaricales</taxon>
        <taxon>Agaricineae</taxon>
        <taxon>Galeropsidaceae</taxon>
        <taxon>Panaeolus</taxon>
    </lineage>
</organism>
<name>A0A409WEG1_9AGAR</name>
<sequence>MNESKKTPTKDRKKYKDQYYAKNIDMERYKARERARKLKSSQTPEEALSRRERHREAQARYRSQNKVQLRTRAWNYRRKKAYEDSIARDEAEYQRLMTMDDDD</sequence>
<evidence type="ECO:0000256" key="1">
    <source>
        <dbReference type="SAM" id="MobiDB-lite"/>
    </source>
</evidence>
<dbReference type="EMBL" id="NHTK01005525">
    <property type="protein sequence ID" value="PPQ76850.1"/>
    <property type="molecule type" value="Genomic_DNA"/>
</dbReference>
<dbReference type="Proteomes" id="UP000284842">
    <property type="component" value="Unassembled WGS sequence"/>
</dbReference>
<keyword evidence="3" id="KW-1185">Reference proteome</keyword>
<evidence type="ECO:0000313" key="2">
    <source>
        <dbReference type="EMBL" id="PPQ76850.1"/>
    </source>
</evidence>
<evidence type="ECO:0008006" key="4">
    <source>
        <dbReference type="Google" id="ProtNLM"/>
    </source>
</evidence>
<dbReference type="InParanoid" id="A0A409WEG1"/>
<gene>
    <name evidence="2" type="ORF">CVT24_010587</name>
</gene>
<protein>
    <recommendedName>
        <fullName evidence="4">BZIP domain-containing protein</fullName>
    </recommendedName>
</protein>
<feature type="region of interest" description="Disordered" evidence="1">
    <location>
        <begin position="32"/>
        <end position="66"/>
    </location>
</feature>
<dbReference type="OrthoDB" id="3062683at2759"/>
<comment type="caution">
    <text evidence="2">The sequence shown here is derived from an EMBL/GenBank/DDBJ whole genome shotgun (WGS) entry which is preliminary data.</text>
</comment>
<accession>A0A409WEG1</accession>
<feature type="compositionally biased region" description="Basic and acidic residues" evidence="1">
    <location>
        <begin position="47"/>
        <end position="59"/>
    </location>
</feature>